<dbReference type="InterPro" id="IPR002371">
    <property type="entry name" value="FlgK"/>
</dbReference>
<dbReference type="Pfam" id="PF06429">
    <property type="entry name" value="Flg_bbr_C"/>
    <property type="match status" value="1"/>
</dbReference>
<dbReference type="AlphaFoldDB" id="A0A2S5IUC2"/>
<dbReference type="RefSeq" id="WP_104122316.1">
    <property type="nucleotide sequence ID" value="NZ_PRKW01000006.1"/>
</dbReference>
<dbReference type="GO" id="GO:0009424">
    <property type="term" value="C:bacterial-type flagellum hook"/>
    <property type="evidence" value="ECO:0007669"/>
    <property type="project" value="InterPro"/>
</dbReference>
<keyword evidence="10" id="KW-0966">Cell projection</keyword>
<organism evidence="10 11">
    <name type="scientific">Arthrobacter pityocampae</name>
    <dbReference type="NCBI Taxonomy" id="547334"/>
    <lineage>
        <taxon>Bacteria</taxon>
        <taxon>Bacillati</taxon>
        <taxon>Actinomycetota</taxon>
        <taxon>Actinomycetes</taxon>
        <taxon>Micrococcales</taxon>
        <taxon>Micrococcaceae</taxon>
        <taxon>Arthrobacter</taxon>
    </lineage>
</organism>
<dbReference type="InterPro" id="IPR053927">
    <property type="entry name" value="FlgK_helical"/>
</dbReference>
<keyword evidence="11" id="KW-1185">Reference proteome</keyword>
<keyword evidence="6" id="KW-0975">Bacterial flagellum</keyword>
<dbReference type="GO" id="GO:0005198">
    <property type="term" value="F:structural molecule activity"/>
    <property type="evidence" value="ECO:0007669"/>
    <property type="project" value="InterPro"/>
</dbReference>
<dbReference type="NCBIfam" id="TIGR02492">
    <property type="entry name" value="flgK_ends"/>
    <property type="match status" value="1"/>
</dbReference>
<evidence type="ECO:0000256" key="3">
    <source>
        <dbReference type="ARBA" id="ARBA00009677"/>
    </source>
</evidence>
<feature type="domain" description="Flagellar basal-body/hook protein C-terminal" evidence="8">
    <location>
        <begin position="419"/>
        <end position="454"/>
    </location>
</feature>
<comment type="similarity">
    <text evidence="3">Belongs to the flagella basal body rod proteins family.</text>
</comment>
<evidence type="ECO:0000256" key="1">
    <source>
        <dbReference type="ARBA" id="ARBA00004365"/>
    </source>
</evidence>
<keyword evidence="10" id="KW-0969">Cilium</keyword>
<dbReference type="GO" id="GO:0044780">
    <property type="term" value="P:bacterial-type flagellum assembly"/>
    <property type="evidence" value="ECO:0007669"/>
    <property type="project" value="InterPro"/>
</dbReference>
<dbReference type="OrthoDB" id="9802553at2"/>
<keyword evidence="10" id="KW-0282">Flagellum</keyword>
<protein>
    <recommendedName>
        <fullName evidence="4">Flagellar hook-associated protein 1</fullName>
    </recommendedName>
</protein>
<proteinExistence type="inferred from homology"/>
<dbReference type="PANTHER" id="PTHR30033">
    <property type="entry name" value="FLAGELLAR HOOK-ASSOCIATED PROTEIN 1"/>
    <property type="match status" value="1"/>
</dbReference>
<evidence type="ECO:0000259" key="8">
    <source>
        <dbReference type="Pfam" id="PF06429"/>
    </source>
</evidence>
<dbReference type="SUPFAM" id="SSF64518">
    <property type="entry name" value="Phase 1 flagellin"/>
    <property type="match status" value="1"/>
</dbReference>
<evidence type="ECO:0000256" key="6">
    <source>
        <dbReference type="ARBA" id="ARBA00023143"/>
    </source>
</evidence>
<evidence type="ECO:0000313" key="11">
    <source>
        <dbReference type="Proteomes" id="UP000239297"/>
    </source>
</evidence>
<evidence type="ECO:0000256" key="5">
    <source>
        <dbReference type="ARBA" id="ARBA00022525"/>
    </source>
</evidence>
<evidence type="ECO:0000256" key="2">
    <source>
        <dbReference type="ARBA" id="ARBA00004613"/>
    </source>
</evidence>
<dbReference type="InterPro" id="IPR001444">
    <property type="entry name" value="Flag_bb_rod_N"/>
</dbReference>
<evidence type="ECO:0000259" key="9">
    <source>
        <dbReference type="Pfam" id="PF22638"/>
    </source>
</evidence>
<dbReference type="InterPro" id="IPR010930">
    <property type="entry name" value="Flg_bb/hook_C_dom"/>
</dbReference>
<keyword evidence="5" id="KW-0964">Secreted</keyword>
<dbReference type="Proteomes" id="UP000239297">
    <property type="component" value="Unassembled WGS sequence"/>
</dbReference>
<evidence type="ECO:0000313" key="10">
    <source>
        <dbReference type="EMBL" id="PPB48149.1"/>
    </source>
</evidence>
<comment type="subcellular location">
    <subcellularLocation>
        <location evidence="1">Bacterial flagellum</location>
    </subcellularLocation>
    <subcellularLocation>
        <location evidence="2">Secreted</location>
    </subcellularLocation>
</comment>
<feature type="domain" description="Flagellar basal body rod protein N-terminal" evidence="7">
    <location>
        <begin position="7"/>
        <end position="37"/>
    </location>
</feature>
<dbReference type="Pfam" id="PF00460">
    <property type="entry name" value="Flg_bb_rod"/>
    <property type="match status" value="1"/>
</dbReference>
<feature type="domain" description="Flagellar hook-associated protein FlgK helical" evidence="9">
    <location>
        <begin position="100"/>
        <end position="320"/>
    </location>
</feature>
<reference evidence="10 11" key="1">
    <citation type="journal article" date="2014" name="Int. J. Syst. Evol. Microbiol.">
        <title>Arthrobacter pityocampae sp. nov., isolated from Thaumetopoea pityocampa (Lep., Thaumetopoeidae).</title>
        <authorList>
            <person name="Ince I.A."/>
            <person name="Demirbag Z."/>
            <person name="Kati H."/>
        </authorList>
    </citation>
    <scope>NUCLEOTIDE SEQUENCE [LARGE SCALE GENOMIC DNA]</scope>
    <source>
        <strain evidence="10 11">Tp2</strain>
    </source>
</reference>
<comment type="caution">
    <text evidence="10">The sequence shown here is derived from an EMBL/GenBank/DDBJ whole genome shotgun (WGS) entry which is preliminary data.</text>
</comment>
<dbReference type="Pfam" id="PF22638">
    <property type="entry name" value="FlgK_D1"/>
    <property type="match status" value="1"/>
</dbReference>
<name>A0A2S5IUC2_9MICC</name>
<dbReference type="GO" id="GO:0005576">
    <property type="term" value="C:extracellular region"/>
    <property type="evidence" value="ECO:0007669"/>
    <property type="project" value="UniProtKB-SubCell"/>
</dbReference>
<evidence type="ECO:0000259" key="7">
    <source>
        <dbReference type="Pfam" id="PF00460"/>
    </source>
</evidence>
<gene>
    <name evidence="10" type="primary">flgK</name>
    <name evidence="10" type="ORF">C4K88_14295</name>
</gene>
<accession>A0A2S5IUC2</accession>
<sequence>MSTFSGLTTAYSGLAAARAGLDVTGQNIANATTQGYTRQRLETAATAPARPSLFTTGVRAGEGVLATGIARLGDAHLEARVRITAGAAGYTAVRAQAFATLEDGLREPGAHGVSASLQDFWAGWQEVSNAPEKGAPASTLLAAAGQLTSRIAAGYREVESQWATSRSTATGLVTEVNAAATQVADLNRQIRSAVAAGTSANELVDRRTTLTSTLAALTGATVRDNANGTADVLVAGSALVSGVTARALQVTGPAGLDGAGSVQVEWADLPGASAGVETGELAATLSLLARAEDGGPLAQAAAGYDAFATTLAEKVNTLHTGAGKGPFFAYDPDRAAASLDVLPTGRDQLAAGAPGASGFDGSVALAISEIGQGSGSPDAAWSAFVVDLGAAARTELQGNALAEVSATSALRQQLGATSVSMDEEQVNLLQYQHAYQGAARVMTAVDEMLDVLINRMGIVGR</sequence>
<dbReference type="EMBL" id="PRKW01000006">
    <property type="protein sequence ID" value="PPB48149.1"/>
    <property type="molecule type" value="Genomic_DNA"/>
</dbReference>
<evidence type="ECO:0000256" key="4">
    <source>
        <dbReference type="ARBA" id="ARBA00016244"/>
    </source>
</evidence>